<dbReference type="Proteomes" id="UP000015104">
    <property type="component" value="Unassembled WGS sequence"/>
</dbReference>
<dbReference type="OrthoDB" id="1434354at2759"/>
<dbReference type="InterPro" id="IPR036273">
    <property type="entry name" value="CRAL/TRIO_N_dom_sf"/>
</dbReference>
<protein>
    <recommendedName>
        <fullName evidence="2">CRAL-TRIO domain-containing protein</fullName>
    </recommendedName>
</protein>
<dbReference type="PANTHER" id="PTHR46384">
    <property type="entry name" value="MOTILE SPERM DOMAIN-CONTAINING PROTEIN 2"/>
    <property type="match status" value="1"/>
</dbReference>
<dbReference type="CDD" id="cd00170">
    <property type="entry name" value="SEC14"/>
    <property type="match status" value="1"/>
</dbReference>
<evidence type="ECO:0000259" key="2">
    <source>
        <dbReference type="PROSITE" id="PS50191"/>
    </source>
</evidence>
<dbReference type="EMBL" id="CAEY01000758">
    <property type="status" value="NOT_ANNOTATED_CDS"/>
    <property type="molecule type" value="Genomic_DNA"/>
</dbReference>
<dbReference type="GO" id="GO:0140284">
    <property type="term" value="C:endoplasmic reticulum-endosome membrane contact site"/>
    <property type="evidence" value="ECO:0007669"/>
    <property type="project" value="TreeGrafter"/>
</dbReference>
<dbReference type="GO" id="GO:0012505">
    <property type="term" value="C:endomembrane system"/>
    <property type="evidence" value="ECO:0007669"/>
    <property type="project" value="TreeGrafter"/>
</dbReference>
<dbReference type="InterPro" id="IPR053012">
    <property type="entry name" value="ER-organelle_contact"/>
</dbReference>
<sequence length="330" mass="38425">MSINNNKQVTNKSGPLVKEMQKRFSEFIKTNADQFDEEDIKRISEDDFFVKRFLISRKRNVDSAFKMMIETLKWIKREDFRRLKPNHFPSEFYTIGVLFDYEPDLEGNFTIYIRVKYILRCGPMVPHAIKWASKFFYDLDVKLQGAFYTVLIDFQGCGVKNAEFEFIWHAINIMRTYLPACLKQILVIDMPKIFKFGWLIVKQLVPESERSILKFISRQQLFDFIDPKNVPEFLGGSCTRPCQGPLMVPKGCPTAIEYGLSKGVPLDQCLKVAKIYEPIIKEQNLYKMVDKDEDFVSRVESELKCRSEGKPLEKSSLTVEQPGQDSLQSV</sequence>
<dbReference type="InterPro" id="IPR036865">
    <property type="entry name" value="CRAL-TRIO_dom_sf"/>
</dbReference>
<dbReference type="AlphaFoldDB" id="T1KZX7"/>
<dbReference type="PANTHER" id="PTHR46384:SF1">
    <property type="entry name" value="MOTILE SPERM DOMAIN-CONTAINING PROTEIN 2"/>
    <property type="match status" value="1"/>
</dbReference>
<reference evidence="3" key="2">
    <citation type="submission" date="2015-06" db="UniProtKB">
        <authorList>
            <consortium name="EnsemblMetazoa"/>
        </authorList>
    </citation>
    <scope>IDENTIFICATION</scope>
</reference>
<feature type="region of interest" description="Disordered" evidence="1">
    <location>
        <begin position="306"/>
        <end position="330"/>
    </location>
</feature>
<gene>
    <name evidence="3" type="primary">107368886</name>
</gene>
<dbReference type="EnsemblMetazoa" id="tetur29g00450.1">
    <property type="protein sequence ID" value="tetur29g00450.1"/>
    <property type="gene ID" value="tetur29g00450"/>
</dbReference>
<dbReference type="OMA" id="FIWHAIN"/>
<evidence type="ECO:0000313" key="4">
    <source>
        <dbReference type="Proteomes" id="UP000015104"/>
    </source>
</evidence>
<evidence type="ECO:0000313" key="3">
    <source>
        <dbReference type="EnsemblMetazoa" id="tetur29g00450.1"/>
    </source>
</evidence>
<feature type="domain" description="CRAL-TRIO" evidence="2">
    <location>
        <begin position="85"/>
        <end position="242"/>
    </location>
</feature>
<dbReference type="HOGENOM" id="CLU_014001_7_0_1"/>
<keyword evidence="4" id="KW-1185">Reference proteome</keyword>
<evidence type="ECO:0000256" key="1">
    <source>
        <dbReference type="SAM" id="MobiDB-lite"/>
    </source>
</evidence>
<dbReference type="SUPFAM" id="SSF46938">
    <property type="entry name" value="CRAL/TRIO N-terminal domain"/>
    <property type="match status" value="1"/>
</dbReference>
<dbReference type="InterPro" id="IPR001251">
    <property type="entry name" value="CRAL-TRIO_dom"/>
</dbReference>
<dbReference type="SUPFAM" id="SSF52087">
    <property type="entry name" value="CRAL/TRIO domain"/>
    <property type="match status" value="1"/>
</dbReference>
<accession>T1KZX7</accession>
<dbReference type="Gene3D" id="3.40.525.10">
    <property type="entry name" value="CRAL-TRIO lipid binding domain"/>
    <property type="match status" value="1"/>
</dbReference>
<proteinExistence type="predicted"/>
<dbReference type="KEGG" id="tut:107368886"/>
<dbReference type="PROSITE" id="PS50191">
    <property type="entry name" value="CRAL_TRIO"/>
    <property type="match status" value="1"/>
</dbReference>
<organism evidence="3 4">
    <name type="scientific">Tetranychus urticae</name>
    <name type="common">Two-spotted spider mite</name>
    <dbReference type="NCBI Taxonomy" id="32264"/>
    <lineage>
        <taxon>Eukaryota</taxon>
        <taxon>Metazoa</taxon>
        <taxon>Ecdysozoa</taxon>
        <taxon>Arthropoda</taxon>
        <taxon>Chelicerata</taxon>
        <taxon>Arachnida</taxon>
        <taxon>Acari</taxon>
        <taxon>Acariformes</taxon>
        <taxon>Trombidiformes</taxon>
        <taxon>Prostigmata</taxon>
        <taxon>Eleutherengona</taxon>
        <taxon>Raphignathae</taxon>
        <taxon>Tetranychoidea</taxon>
        <taxon>Tetranychidae</taxon>
        <taxon>Tetranychus</taxon>
    </lineage>
</organism>
<reference evidence="4" key="1">
    <citation type="submission" date="2011-08" db="EMBL/GenBank/DDBJ databases">
        <authorList>
            <person name="Rombauts S."/>
        </authorList>
    </citation>
    <scope>NUCLEOTIDE SEQUENCE</scope>
    <source>
        <strain evidence="4">London</strain>
    </source>
</reference>
<dbReference type="eggNOG" id="KOG1471">
    <property type="taxonomic scope" value="Eukaryota"/>
</dbReference>
<dbReference type="Pfam" id="PF00650">
    <property type="entry name" value="CRAL_TRIO"/>
    <property type="match status" value="1"/>
</dbReference>
<name>T1KZX7_TETUR</name>
<feature type="compositionally biased region" description="Polar residues" evidence="1">
    <location>
        <begin position="315"/>
        <end position="330"/>
    </location>
</feature>